<dbReference type="EMBL" id="OFSM01000004">
    <property type="protein sequence ID" value="SOY28133.1"/>
    <property type="molecule type" value="Genomic_DNA"/>
</dbReference>
<dbReference type="PANTHER" id="PTHR24221">
    <property type="entry name" value="ATP-BINDING CASSETTE SUB-FAMILY B"/>
    <property type="match status" value="1"/>
</dbReference>
<sequence length="592" mass="66654">MNNGKKLKLFFRLSWKTAPSYILLLIVQTLMSGGQVVMNVVLPKFLIDELTGACEMKRLVFFGGLVVGSNLFFAWFAKFMKRYMDVQNPYVSQKMELLLGEKVMSLPYAKLEDPYYLDLKERAAFAFLNQEAMLNMITGLADLLQKGSTLLGLTVIMVTLSPVLVGILLVLIGVMLLLQRRLSVHMQKIHQMILPINRRYGYYVNTAFDDKTQKDVRLYDMSKMLGDRVAWYNRDMTETFGSYRRQEGFYMGLYSVINDLQAAISYGYVGLRVITDWFGGRIGLGSFTMYVNAAVQFSSNITGFGEAVIRLSQLLGYLDPFMELMELPDEQDSLRGISFSGPVESIAFENVDFTYPGSEKKVLDQVSFSVKKGEKIAVVGLNGAGKTTLIKLLCRLYQPCGGRILVNGREIQEYDYASYMAQMAAVFQDYRLFNFTLEENISCREAGQDGKVVEKLVEQVGLSEKIEELPRGLHTLLGKAYDEEGTELSGGQQQKIAIARALYKDASLIILDEPTSALDPLAEAEIYENFNELAGGKTAFYISHRMSSSVFCDRILVIDGGRVAEFAPHGELMKKEGSLYRKMFEAQAENYV</sequence>
<keyword evidence="13" id="KW-0378">Hydrolase</keyword>
<dbReference type="FunFam" id="3.40.50.300:FF:000299">
    <property type="entry name" value="ABC transporter ATP-binding protein/permease"/>
    <property type="match status" value="1"/>
</dbReference>
<dbReference type="PROSITE" id="PS50893">
    <property type="entry name" value="ABC_TRANSPORTER_2"/>
    <property type="match status" value="1"/>
</dbReference>
<keyword evidence="6" id="KW-0788">Thiol protease</keyword>
<dbReference type="Gene3D" id="3.40.50.300">
    <property type="entry name" value="P-loop containing nucleotide triphosphate hydrolases"/>
    <property type="match status" value="1"/>
</dbReference>
<proteinExistence type="predicted"/>
<dbReference type="EC" id="3.6.3.-" evidence="13"/>
<feature type="transmembrane region" description="Helical" evidence="10">
    <location>
        <begin position="20"/>
        <end position="47"/>
    </location>
</feature>
<evidence type="ECO:0000256" key="5">
    <source>
        <dbReference type="ARBA" id="ARBA00022741"/>
    </source>
</evidence>
<keyword evidence="14" id="KW-1185">Reference proteome</keyword>
<dbReference type="InterPro" id="IPR039421">
    <property type="entry name" value="Type_1_exporter"/>
</dbReference>
<evidence type="ECO:0000259" key="12">
    <source>
        <dbReference type="PROSITE" id="PS50929"/>
    </source>
</evidence>
<name>A0A2K4ZCE9_9FIRM</name>
<keyword evidence="3" id="KW-1003">Cell membrane</keyword>
<dbReference type="RefSeq" id="WP_103238261.1">
    <property type="nucleotide sequence ID" value="NZ_JANJZD010000004.1"/>
</dbReference>
<dbReference type="Gene3D" id="1.20.1560.10">
    <property type="entry name" value="ABC transporter type 1, transmembrane domain"/>
    <property type="match status" value="1"/>
</dbReference>
<evidence type="ECO:0000256" key="1">
    <source>
        <dbReference type="ARBA" id="ARBA00004651"/>
    </source>
</evidence>
<dbReference type="SUPFAM" id="SSF90123">
    <property type="entry name" value="ABC transporter transmembrane region"/>
    <property type="match status" value="1"/>
</dbReference>
<comment type="subcellular location">
    <subcellularLocation>
        <location evidence="1">Cell membrane</location>
        <topology evidence="1">Multi-pass membrane protein</topology>
    </subcellularLocation>
</comment>
<dbReference type="InterPro" id="IPR017871">
    <property type="entry name" value="ABC_transporter-like_CS"/>
</dbReference>
<evidence type="ECO:0000256" key="10">
    <source>
        <dbReference type="SAM" id="Phobius"/>
    </source>
</evidence>
<evidence type="ECO:0000256" key="2">
    <source>
        <dbReference type="ARBA" id="ARBA00022448"/>
    </source>
</evidence>
<keyword evidence="8 10" id="KW-1133">Transmembrane helix</keyword>
<dbReference type="GO" id="GO:0008234">
    <property type="term" value="F:cysteine-type peptidase activity"/>
    <property type="evidence" value="ECO:0007669"/>
    <property type="project" value="UniProtKB-KW"/>
</dbReference>
<evidence type="ECO:0000256" key="9">
    <source>
        <dbReference type="ARBA" id="ARBA00023136"/>
    </source>
</evidence>
<dbReference type="InterPro" id="IPR003593">
    <property type="entry name" value="AAA+_ATPase"/>
</dbReference>
<protein>
    <submittedName>
        <fullName evidence="13">Putative multidrug resistance ABC transporter ATP-binding/permease protein YheI</fullName>
        <ecNumber evidence="13">3.6.3.-</ecNumber>
    </submittedName>
</protein>
<evidence type="ECO:0000256" key="3">
    <source>
        <dbReference type="ARBA" id="ARBA00022475"/>
    </source>
</evidence>
<dbReference type="GO" id="GO:0005886">
    <property type="term" value="C:plasma membrane"/>
    <property type="evidence" value="ECO:0007669"/>
    <property type="project" value="UniProtKB-SubCell"/>
</dbReference>
<reference evidence="13 14" key="1">
    <citation type="submission" date="2018-01" db="EMBL/GenBank/DDBJ databases">
        <authorList>
            <person name="Gaut B.S."/>
            <person name="Morton B.R."/>
            <person name="Clegg M.T."/>
            <person name="Duvall M.R."/>
        </authorList>
    </citation>
    <scope>NUCLEOTIDE SEQUENCE [LARGE SCALE GENOMIC DNA]</scope>
    <source>
        <strain evidence="13">GP69</strain>
    </source>
</reference>
<dbReference type="InterPro" id="IPR036640">
    <property type="entry name" value="ABC1_TM_sf"/>
</dbReference>
<dbReference type="SMART" id="SM00382">
    <property type="entry name" value="AAA"/>
    <property type="match status" value="1"/>
</dbReference>
<evidence type="ECO:0000313" key="13">
    <source>
        <dbReference type="EMBL" id="SOY28133.1"/>
    </source>
</evidence>
<dbReference type="Pfam" id="PF00005">
    <property type="entry name" value="ABC_tran"/>
    <property type="match status" value="1"/>
</dbReference>
<gene>
    <name evidence="13" type="primary">yheI_2</name>
    <name evidence="13" type="ORF">AMURIS_00840</name>
</gene>
<dbReference type="Proteomes" id="UP000236311">
    <property type="component" value="Unassembled WGS sequence"/>
</dbReference>
<dbReference type="GO" id="GO:0034040">
    <property type="term" value="F:ATPase-coupled lipid transmembrane transporter activity"/>
    <property type="evidence" value="ECO:0007669"/>
    <property type="project" value="TreeGrafter"/>
</dbReference>
<evidence type="ECO:0000259" key="11">
    <source>
        <dbReference type="PROSITE" id="PS50893"/>
    </source>
</evidence>
<dbReference type="PROSITE" id="PS50929">
    <property type="entry name" value="ABC_TM1F"/>
    <property type="match status" value="1"/>
</dbReference>
<evidence type="ECO:0000256" key="8">
    <source>
        <dbReference type="ARBA" id="ARBA00022989"/>
    </source>
</evidence>
<dbReference type="PANTHER" id="PTHR24221:SF646">
    <property type="entry name" value="HAEMOLYSIN SECRETION ATP-BINDING PROTEIN"/>
    <property type="match status" value="1"/>
</dbReference>
<dbReference type="InterPro" id="IPR011527">
    <property type="entry name" value="ABC1_TM_dom"/>
</dbReference>
<evidence type="ECO:0000313" key="14">
    <source>
        <dbReference type="Proteomes" id="UP000236311"/>
    </source>
</evidence>
<keyword evidence="7 13" id="KW-0067">ATP-binding</keyword>
<dbReference type="AlphaFoldDB" id="A0A2K4ZCE9"/>
<dbReference type="PROSITE" id="PS00211">
    <property type="entry name" value="ABC_TRANSPORTER_1"/>
    <property type="match status" value="1"/>
</dbReference>
<keyword evidence="6" id="KW-0645">Protease</keyword>
<accession>A0A2K4ZCE9</accession>
<organism evidence="13 14">
    <name type="scientific">Acetatifactor muris</name>
    <dbReference type="NCBI Taxonomy" id="879566"/>
    <lineage>
        <taxon>Bacteria</taxon>
        <taxon>Bacillati</taxon>
        <taxon>Bacillota</taxon>
        <taxon>Clostridia</taxon>
        <taxon>Lachnospirales</taxon>
        <taxon>Lachnospiraceae</taxon>
        <taxon>Acetatifactor</taxon>
    </lineage>
</organism>
<keyword evidence="5" id="KW-0547">Nucleotide-binding</keyword>
<dbReference type="SUPFAM" id="SSF52540">
    <property type="entry name" value="P-loop containing nucleoside triphosphate hydrolases"/>
    <property type="match status" value="1"/>
</dbReference>
<dbReference type="OrthoDB" id="1699242at2"/>
<evidence type="ECO:0000256" key="6">
    <source>
        <dbReference type="ARBA" id="ARBA00022807"/>
    </source>
</evidence>
<dbReference type="GO" id="GO:0005524">
    <property type="term" value="F:ATP binding"/>
    <property type="evidence" value="ECO:0007669"/>
    <property type="project" value="UniProtKB-KW"/>
</dbReference>
<feature type="transmembrane region" description="Helical" evidence="10">
    <location>
        <begin position="59"/>
        <end position="77"/>
    </location>
</feature>
<keyword evidence="4 10" id="KW-0812">Transmembrane</keyword>
<dbReference type="InterPro" id="IPR027417">
    <property type="entry name" value="P-loop_NTPase"/>
</dbReference>
<dbReference type="InterPro" id="IPR003439">
    <property type="entry name" value="ABC_transporter-like_ATP-bd"/>
</dbReference>
<keyword evidence="2" id="KW-0813">Transport</keyword>
<dbReference type="GO" id="GO:0140359">
    <property type="term" value="F:ABC-type transporter activity"/>
    <property type="evidence" value="ECO:0007669"/>
    <property type="project" value="InterPro"/>
</dbReference>
<evidence type="ECO:0000256" key="7">
    <source>
        <dbReference type="ARBA" id="ARBA00022840"/>
    </source>
</evidence>
<dbReference type="GO" id="GO:0016887">
    <property type="term" value="F:ATP hydrolysis activity"/>
    <property type="evidence" value="ECO:0007669"/>
    <property type="project" value="InterPro"/>
</dbReference>
<feature type="domain" description="ABC transmembrane type-1" evidence="12">
    <location>
        <begin position="135"/>
        <end position="313"/>
    </location>
</feature>
<feature type="transmembrane region" description="Helical" evidence="10">
    <location>
        <begin position="150"/>
        <end position="178"/>
    </location>
</feature>
<feature type="domain" description="ABC transporter" evidence="11">
    <location>
        <begin position="346"/>
        <end position="585"/>
    </location>
</feature>
<evidence type="ECO:0000256" key="4">
    <source>
        <dbReference type="ARBA" id="ARBA00022692"/>
    </source>
</evidence>
<keyword evidence="9 10" id="KW-0472">Membrane</keyword>